<dbReference type="EMBL" id="ANFO01001288">
    <property type="protein sequence ID" value="KGQ03070.1"/>
    <property type="molecule type" value="Genomic_DNA"/>
</dbReference>
<protein>
    <submittedName>
        <fullName evidence="6">30 kDa heat shock protein</fullName>
    </submittedName>
</protein>
<dbReference type="CDD" id="cd06464">
    <property type="entry name" value="ACD_sHsps-like"/>
    <property type="match status" value="1"/>
</dbReference>
<dbReference type="InterPro" id="IPR031107">
    <property type="entry name" value="Small_HSP"/>
</dbReference>
<evidence type="ECO:0000256" key="3">
    <source>
        <dbReference type="RuleBase" id="RU003616"/>
    </source>
</evidence>
<dbReference type="Pfam" id="PF00011">
    <property type="entry name" value="HSP20"/>
    <property type="match status" value="1"/>
</dbReference>
<dbReference type="PROSITE" id="PS01031">
    <property type="entry name" value="SHSP"/>
    <property type="match status" value="1"/>
</dbReference>
<dbReference type="Gene3D" id="2.60.40.790">
    <property type="match status" value="1"/>
</dbReference>
<comment type="caution">
    <text evidence="6">The sequence shown here is derived from an EMBL/GenBank/DDBJ whole genome shotgun (WGS) entry which is preliminary data.</text>
</comment>
<name>A0A0A2VAI0_BEABA</name>
<dbReference type="HOGENOM" id="CLU_046737_1_1_1"/>
<dbReference type="InterPro" id="IPR008978">
    <property type="entry name" value="HSP20-like_chaperone"/>
</dbReference>
<proteinExistence type="inferred from homology"/>
<comment type="similarity">
    <text evidence="2 3">Belongs to the small heat shock protein (HSP20) family.</text>
</comment>
<dbReference type="InterPro" id="IPR002068">
    <property type="entry name" value="A-crystallin/Hsp20_dom"/>
</dbReference>
<evidence type="ECO:0000256" key="4">
    <source>
        <dbReference type="SAM" id="MobiDB-lite"/>
    </source>
</evidence>
<dbReference type="eggNOG" id="KOG0710">
    <property type="taxonomic scope" value="Eukaryota"/>
</dbReference>
<feature type="region of interest" description="Disordered" evidence="4">
    <location>
        <begin position="89"/>
        <end position="143"/>
    </location>
</feature>
<reference evidence="6 7" key="1">
    <citation type="submission" date="2012-10" db="EMBL/GenBank/DDBJ databases">
        <title>Genome sequencing and analysis of entomopathogenic fungi Beauveria bassiana D1-5.</title>
        <authorList>
            <person name="Li Q."/>
            <person name="Wang L."/>
            <person name="Zhang Z."/>
            <person name="Wang Q."/>
            <person name="Ren J."/>
            <person name="Wang M."/>
            <person name="Xu W."/>
            <person name="Wang J."/>
            <person name="Lu Y."/>
            <person name="Du Q."/>
            <person name="Sun Z."/>
        </authorList>
    </citation>
    <scope>NUCLEOTIDE SEQUENCE [LARGE SCALE GENOMIC DNA]</scope>
    <source>
        <strain evidence="6 7">D1-5</strain>
    </source>
</reference>
<dbReference type="Proteomes" id="UP000030106">
    <property type="component" value="Unassembled WGS sequence"/>
</dbReference>
<evidence type="ECO:0000259" key="5">
    <source>
        <dbReference type="PROSITE" id="PS01031"/>
    </source>
</evidence>
<evidence type="ECO:0000256" key="1">
    <source>
        <dbReference type="ARBA" id="ARBA00023016"/>
    </source>
</evidence>
<evidence type="ECO:0000313" key="6">
    <source>
        <dbReference type="EMBL" id="KGQ03070.1"/>
    </source>
</evidence>
<evidence type="ECO:0000256" key="2">
    <source>
        <dbReference type="PROSITE-ProRule" id="PRU00285"/>
    </source>
</evidence>
<sequence length="197" mass="21831">MSLFPRALHESEPSSFSPLFRLLDEFDNYSRQGGSSSLGRDGNAGSLFWQPKFDIRESSDQYELHGEFPGVKKEDICIEFPEPQTLVIRGKSERTYSGPAPSSSAARIEDVSDKPTITEAGEGHAAHDTTEASTKASDKTEKPKYWLRERKFGEFSRSFSFPSPVDQDGISAGFKDGILSVSVPKAKKPQPRRIAIN</sequence>
<organism evidence="6 7">
    <name type="scientific">Beauveria bassiana D1-5</name>
    <dbReference type="NCBI Taxonomy" id="1245745"/>
    <lineage>
        <taxon>Eukaryota</taxon>
        <taxon>Fungi</taxon>
        <taxon>Dikarya</taxon>
        <taxon>Ascomycota</taxon>
        <taxon>Pezizomycotina</taxon>
        <taxon>Sordariomycetes</taxon>
        <taxon>Hypocreomycetidae</taxon>
        <taxon>Hypocreales</taxon>
        <taxon>Cordycipitaceae</taxon>
        <taxon>Beauveria</taxon>
    </lineage>
</organism>
<evidence type="ECO:0000313" key="7">
    <source>
        <dbReference type="Proteomes" id="UP000030106"/>
    </source>
</evidence>
<feature type="domain" description="SHSP" evidence="5">
    <location>
        <begin position="44"/>
        <end position="197"/>
    </location>
</feature>
<dbReference type="PANTHER" id="PTHR11527">
    <property type="entry name" value="HEAT-SHOCK PROTEIN 20 FAMILY MEMBER"/>
    <property type="match status" value="1"/>
</dbReference>
<dbReference type="STRING" id="1245745.A0A0A2VAI0"/>
<gene>
    <name evidence="6" type="ORF">BBAD15_g11701</name>
</gene>
<keyword evidence="1 6" id="KW-0346">Stress response</keyword>
<feature type="compositionally biased region" description="Basic and acidic residues" evidence="4">
    <location>
        <begin position="121"/>
        <end position="143"/>
    </location>
</feature>
<accession>A0A0A2VAI0</accession>
<dbReference type="OrthoDB" id="1431247at2759"/>
<dbReference type="AlphaFoldDB" id="A0A0A2VAI0"/>
<dbReference type="SUPFAM" id="SSF49764">
    <property type="entry name" value="HSP20-like chaperones"/>
    <property type="match status" value="1"/>
</dbReference>